<dbReference type="OrthoDB" id="16535at2759"/>
<name>A0A507CM97_9FUNG</name>
<proteinExistence type="inferred from homology"/>
<feature type="region of interest" description="Disordered" evidence="5">
    <location>
        <begin position="31"/>
        <end position="58"/>
    </location>
</feature>
<feature type="compositionally biased region" description="Polar residues" evidence="5">
    <location>
        <begin position="32"/>
        <end position="42"/>
    </location>
</feature>
<feature type="compositionally biased region" description="Polar residues" evidence="5">
    <location>
        <begin position="95"/>
        <end position="117"/>
    </location>
</feature>
<dbReference type="Proteomes" id="UP000317494">
    <property type="component" value="Unassembled WGS sequence"/>
</dbReference>
<evidence type="ECO:0000313" key="6">
    <source>
        <dbReference type="EMBL" id="TPX39715.1"/>
    </source>
</evidence>
<dbReference type="Proteomes" id="UP000320475">
    <property type="component" value="Unassembled WGS sequence"/>
</dbReference>
<evidence type="ECO:0000256" key="3">
    <source>
        <dbReference type="ARBA" id="ARBA00022946"/>
    </source>
</evidence>
<keyword evidence="8" id="KW-1185">Reference proteome</keyword>
<protein>
    <recommendedName>
        <fullName evidence="10">ATP synthase mitochondrial F1 complex assembly factor 1</fullName>
    </recommendedName>
</protein>
<accession>A0A507CM97</accession>
<dbReference type="STRING" id="286115.A0A507CM97"/>
<dbReference type="Pfam" id="PF06644">
    <property type="entry name" value="ATP11"/>
    <property type="match status" value="1"/>
</dbReference>
<gene>
    <name evidence="7" type="ORF">SeLEV6574_g06706</name>
    <name evidence="6" type="ORF">SeMB42_g06276</name>
</gene>
<comment type="similarity">
    <text evidence="2">Belongs to the ATP11 family.</text>
</comment>
<dbReference type="EMBL" id="QEAM01000401">
    <property type="protein sequence ID" value="TPX40275.1"/>
    <property type="molecule type" value="Genomic_DNA"/>
</dbReference>
<evidence type="ECO:0000313" key="9">
    <source>
        <dbReference type="Proteomes" id="UP000320475"/>
    </source>
</evidence>
<dbReference type="PANTHER" id="PTHR13126">
    <property type="entry name" value="CHAPERONE ATP11"/>
    <property type="match status" value="1"/>
</dbReference>
<evidence type="ECO:0000256" key="2">
    <source>
        <dbReference type="ARBA" id="ARBA00009116"/>
    </source>
</evidence>
<dbReference type="AlphaFoldDB" id="A0A507CM97"/>
<evidence type="ECO:0000313" key="7">
    <source>
        <dbReference type="EMBL" id="TPX40275.1"/>
    </source>
</evidence>
<evidence type="ECO:0000313" key="8">
    <source>
        <dbReference type="Proteomes" id="UP000317494"/>
    </source>
</evidence>
<dbReference type="EMBL" id="QEAN01000342">
    <property type="protein sequence ID" value="TPX39715.1"/>
    <property type="molecule type" value="Genomic_DNA"/>
</dbReference>
<comment type="subcellular location">
    <subcellularLocation>
        <location evidence="1">Mitochondrion</location>
    </subcellularLocation>
</comment>
<dbReference type="InterPro" id="IPR010591">
    <property type="entry name" value="ATP11"/>
</dbReference>
<comment type="caution">
    <text evidence="6">The sequence shown here is derived from an EMBL/GenBank/DDBJ whole genome shotgun (WGS) entry which is preliminary data.</text>
</comment>
<dbReference type="VEuPathDB" id="FungiDB:SeMB42_g06276"/>
<keyword evidence="3" id="KW-0809">Transit peptide</keyword>
<dbReference type="GO" id="GO:0033615">
    <property type="term" value="P:mitochondrial proton-transporting ATP synthase complex assembly"/>
    <property type="evidence" value="ECO:0007669"/>
    <property type="project" value="TreeGrafter"/>
</dbReference>
<dbReference type="PANTHER" id="PTHR13126:SF0">
    <property type="entry name" value="ATP SYNTHASE MITOCHONDRIAL F1 COMPLEX ASSEMBLY FACTOR 1"/>
    <property type="match status" value="1"/>
</dbReference>
<evidence type="ECO:0008006" key="10">
    <source>
        <dbReference type="Google" id="ProtNLM"/>
    </source>
</evidence>
<sequence length="312" mass="35108">MASRRLAAVLCRSSLRTSRQLATVAPGWRQALSCSPSPAATQSIPSKSSGAGSKPSNDILEDPYYRKYEDKIKLKVQSAGLKSIEEYKQLLKGQTDPQPTSHVHAQPSTTAIPSNTPQKPPISRFSPPATIKSPVKPLSEILRTDLVLNLDAEGLTQIWNDHHSQSQRDVISGVMTQDFYKKHKERARQFPTFILPLPRKEGFEFFYIQHSGSQTYLTSLLEFKTHGGFARPCLVMTYYDDLVSRFGIVLMLGEITSHNRTLNAVEARNLAYQIQLFYVNGNTEKLELVEKFHRDPKGFNYQDLIAEIGRIA</sequence>
<evidence type="ECO:0000256" key="4">
    <source>
        <dbReference type="ARBA" id="ARBA00023128"/>
    </source>
</evidence>
<evidence type="ECO:0000256" key="5">
    <source>
        <dbReference type="SAM" id="MobiDB-lite"/>
    </source>
</evidence>
<reference evidence="8 9" key="1">
    <citation type="journal article" date="2019" name="Sci. Rep.">
        <title>Comparative genomics of chytrid fungi reveal insights into the obligate biotrophic and pathogenic lifestyle of Synchytrium endobioticum.</title>
        <authorList>
            <person name="van de Vossenberg B.T.L.H."/>
            <person name="Warris S."/>
            <person name="Nguyen H.D.T."/>
            <person name="van Gent-Pelzer M.P.E."/>
            <person name="Joly D.L."/>
            <person name="van de Geest H.C."/>
            <person name="Bonants P.J.M."/>
            <person name="Smith D.S."/>
            <person name="Levesque C.A."/>
            <person name="van der Lee T.A.J."/>
        </authorList>
    </citation>
    <scope>NUCLEOTIDE SEQUENCE [LARGE SCALE GENOMIC DNA]</scope>
    <source>
        <strain evidence="7 9">LEV6574</strain>
        <strain evidence="6 8">MB42</strain>
    </source>
</reference>
<feature type="region of interest" description="Disordered" evidence="5">
    <location>
        <begin position="92"/>
        <end position="130"/>
    </location>
</feature>
<feature type="compositionally biased region" description="Low complexity" evidence="5">
    <location>
        <begin position="43"/>
        <end position="56"/>
    </location>
</feature>
<keyword evidence="4" id="KW-0496">Mitochondrion</keyword>
<dbReference type="GO" id="GO:0005739">
    <property type="term" value="C:mitochondrion"/>
    <property type="evidence" value="ECO:0007669"/>
    <property type="project" value="UniProtKB-SubCell"/>
</dbReference>
<organism evidence="6 8">
    <name type="scientific">Synchytrium endobioticum</name>
    <dbReference type="NCBI Taxonomy" id="286115"/>
    <lineage>
        <taxon>Eukaryota</taxon>
        <taxon>Fungi</taxon>
        <taxon>Fungi incertae sedis</taxon>
        <taxon>Chytridiomycota</taxon>
        <taxon>Chytridiomycota incertae sedis</taxon>
        <taxon>Chytridiomycetes</taxon>
        <taxon>Synchytriales</taxon>
        <taxon>Synchytriaceae</taxon>
        <taxon>Synchytrium</taxon>
    </lineage>
</organism>
<evidence type="ECO:0000256" key="1">
    <source>
        <dbReference type="ARBA" id="ARBA00004173"/>
    </source>
</evidence>